<organism evidence="14 15">
    <name type="scientific">Candidatus Malacoplasma girerdii</name>
    <dbReference type="NCBI Taxonomy" id="1318617"/>
    <lineage>
        <taxon>Bacteria</taxon>
        <taxon>Bacillati</taxon>
        <taxon>Mycoplasmatota</taxon>
        <taxon>Mycoplasmoidales</taxon>
        <taxon>Mycoplasmoidaceae</taxon>
        <taxon>Malacoplasma</taxon>
    </lineage>
</organism>
<name>A0A097SS43_9BACT</name>
<feature type="binding site" evidence="11">
    <location>
        <begin position="179"/>
        <end position="182"/>
    </location>
    <ligand>
        <name>substrate</name>
    </ligand>
</feature>
<evidence type="ECO:0000256" key="9">
    <source>
        <dbReference type="HAMAP-Rule" id="MF_00124"/>
    </source>
</evidence>
<proteinExistence type="inferred from homology"/>
<accession>A0A097SS43</accession>
<dbReference type="InterPro" id="IPR020633">
    <property type="entry name" value="Thymidine_kinase_CS"/>
</dbReference>
<evidence type="ECO:0000256" key="13">
    <source>
        <dbReference type="RuleBase" id="RU004165"/>
    </source>
</evidence>
<keyword evidence="9" id="KW-0862">Zinc</keyword>
<dbReference type="InterPro" id="IPR001267">
    <property type="entry name" value="Thymidine_kinase"/>
</dbReference>
<dbReference type="STRING" id="1318617.MGM1_0090"/>
<feature type="binding site" evidence="9">
    <location>
        <position position="191"/>
    </location>
    <ligand>
        <name>Zn(2+)</name>
        <dbReference type="ChEBI" id="CHEBI:29105"/>
    </ligand>
</feature>
<dbReference type="SUPFAM" id="SSF57716">
    <property type="entry name" value="Glucocorticoid receptor-like (DNA-binding domain)"/>
    <property type="match status" value="1"/>
</dbReference>
<dbReference type="HOGENOM" id="CLU_064400_3_0_14"/>
<evidence type="ECO:0000256" key="11">
    <source>
        <dbReference type="PIRSR" id="PIRSR035805-2"/>
    </source>
</evidence>
<dbReference type="HAMAP" id="MF_00124">
    <property type="entry name" value="Thymidine_kinase"/>
    <property type="match status" value="1"/>
</dbReference>
<keyword evidence="5 9" id="KW-0808">Transferase</keyword>
<dbReference type="PROSITE" id="PS00603">
    <property type="entry name" value="TK_CELLULAR_TYPE"/>
    <property type="match status" value="1"/>
</dbReference>
<sequence length="205" mass="22838">MKLNAFNKHKGWIEAICGPMCAGKSEELLRRINRFKYADISYLLFKPKLDTRSKGSVKSRDGRVINAIEITSSMDIINHLKSEKECDRTYDAIAIDEAQFLDEDLGAVCDSLANKGYVVYVAGLDLDFRGEPFKPISSVLSYADIVTKLTAICTICGADANRTQRLINGKSAKYDDPLIVVGDTDAYEARCRAHHEIIGKKKVIK</sequence>
<dbReference type="AlphaFoldDB" id="A0A097SS43"/>
<dbReference type="GO" id="GO:0005829">
    <property type="term" value="C:cytosol"/>
    <property type="evidence" value="ECO:0007669"/>
    <property type="project" value="TreeGrafter"/>
</dbReference>
<dbReference type="Proteomes" id="UP000030066">
    <property type="component" value="Chromosome"/>
</dbReference>
<comment type="subcellular location">
    <subcellularLocation>
        <location evidence="9">Cytoplasm</location>
    </subcellularLocation>
</comment>
<evidence type="ECO:0000256" key="4">
    <source>
        <dbReference type="ARBA" id="ARBA00022634"/>
    </source>
</evidence>
<dbReference type="GO" id="GO:0071897">
    <property type="term" value="P:DNA biosynthetic process"/>
    <property type="evidence" value="ECO:0007669"/>
    <property type="project" value="UniProtKB-KW"/>
</dbReference>
<keyword evidence="6 9" id="KW-0547">Nucleotide-binding</keyword>
<dbReference type="Gene3D" id="3.30.60.20">
    <property type="match status" value="1"/>
</dbReference>
<dbReference type="GO" id="GO:0004797">
    <property type="term" value="F:thymidine kinase activity"/>
    <property type="evidence" value="ECO:0007669"/>
    <property type="project" value="UniProtKB-UniRule"/>
</dbReference>
<feature type="binding site" evidence="9">
    <location>
        <position position="194"/>
    </location>
    <ligand>
        <name>Zn(2+)</name>
        <dbReference type="ChEBI" id="CHEBI:29105"/>
    </ligand>
</feature>
<evidence type="ECO:0000256" key="12">
    <source>
        <dbReference type="RuleBase" id="RU000544"/>
    </source>
</evidence>
<evidence type="ECO:0000256" key="5">
    <source>
        <dbReference type="ARBA" id="ARBA00022679"/>
    </source>
</evidence>
<keyword evidence="9" id="KW-0479">Metal-binding</keyword>
<feature type="binding site" evidence="11">
    <location>
        <position position="187"/>
    </location>
    <ligand>
        <name>substrate</name>
    </ligand>
</feature>
<dbReference type="InterPro" id="IPR027417">
    <property type="entry name" value="P-loop_NTPase"/>
</dbReference>
<evidence type="ECO:0000313" key="15">
    <source>
        <dbReference type="Proteomes" id="UP000030066"/>
    </source>
</evidence>
<evidence type="ECO:0000313" key="14">
    <source>
        <dbReference type="EMBL" id="AIV03396.1"/>
    </source>
</evidence>
<dbReference type="GO" id="GO:0046104">
    <property type="term" value="P:thymidine metabolic process"/>
    <property type="evidence" value="ECO:0007669"/>
    <property type="project" value="TreeGrafter"/>
</dbReference>
<dbReference type="eggNOG" id="COG1435">
    <property type="taxonomic scope" value="Bacteria"/>
</dbReference>
<dbReference type="PIRSF" id="PIRSF035805">
    <property type="entry name" value="TK_cell"/>
    <property type="match status" value="1"/>
</dbReference>
<keyword evidence="4 9" id="KW-0237">DNA synthesis</keyword>
<dbReference type="GO" id="GO:0008270">
    <property type="term" value="F:zinc ion binding"/>
    <property type="evidence" value="ECO:0007669"/>
    <property type="project" value="UniProtKB-UniRule"/>
</dbReference>
<comment type="catalytic activity">
    <reaction evidence="9 12">
        <text>thymidine + ATP = dTMP + ADP + H(+)</text>
        <dbReference type="Rhea" id="RHEA:19129"/>
        <dbReference type="ChEBI" id="CHEBI:15378"/>
        <dbReference type="ChEBI" id="CHEBI:17748"/>
        <dbReference type="ChEBI" id="CHEBI:30616"/>
        <dbReference type="ChEBI" id="CHEBI:63528"/>
        <dbReference type="ChEBI" id="CHEBI:456216"/>
        <dbReference type="EC" id="2.7.1.21"/>
    </reaction>
</comment>
<gene>
    <name evidence="9 14" type="primary">tdk</name>
    <name evidence="14" type="ORF">MGM1_0090</name>
</gene>
<dbReference type="EC" id="2.7.1.21" evidence="2 9"/>
<dbReference type="NCBIfam" id="NF003296">
    <property type="entry name" value="PRK04296.1-1"/>
    <property type="match status" value="1"/>
</dbReference>
<evidence type="ECO:0000256" key="6">
    <source>
        <dbReference type="ARBA" id="ARBA00022741"/>
    </source>
</evidence>
<feature type="binding site" evidence="9">
    <location>
        <begin position="18"/>
        <end position="25"/>
    </location>
    <ligand>
        <name>ATP</name>
        <dbReference type="ChEBI" id="CHEBI:30616"/>
    </ligand>
</feature>
<evidence type="ECO:0000256" key="7">
    <source>
        <dbReference type="ARBA" id="ARBA00022777"/>
    </source>
</evidence>
<feature type="binding site" evidence="9">
    <location>
        <position position="153"/>
    </location>
    <ligand>
        <name>Zn(2+)</name>
        <dbReference type="ChEBI" id="CHEBI:29105"/>
    </ligand>
</feature>
<keyword evidence="8 9" id="KW-0067">ATP-binding</keyword>
<evidence type="ECO:0000256" key="2">
    <source>
        <dbReference type="ARBA" id="ARBA00012118"/>
    </source>
</evidence>
<dbReference type="GO" id="GO:0005524">
    <property type="term" value="F:ATP binding"/>
    <property type="evidence" value="ECO:0007669"/>
    <property type="project" value="UniProtKB-UniRule"/>
</dbReference>
<dbReference type="EMBL" id="CP007711">
    <property type="protein sequence ID" value="AIV03396.1"/>
    <property type="molecule type" value="Genomic_DNA"/>
</dbReference>
<dbReference type="KEGG" id="mgj:MGM1_0090"/>
<feature type="binding site" evidence="9">
    <location>
        <position position="156"/>
    </location>
    <ligand>
        <name>Zn(2+)</name>
        <dbReference type="ChEBI" id="CHEBI:29105"/>
    </ligand>
</feature>
<evidence type="ECO:0000256" key="10">
    <source>
        <dbReference type="PIRSR" id="PIRSR035805-1"/>
    </source>
</evidence>
<dbReference type="PANTHER" id="PTHR11441">
    <property type="entry name" value="THYMIDINE KINASE"/>
    <property type="match status" value="1"/>
</dbReference>
<keyword evidence="3 9" id="KW-0963">Cytoplasm</keyword>
<dbReference type="Pfam" id="PF00265">
    <property type="entry name" value="TK"/>
    <property type="match status" value="1"/>
</dbReference>
<dbReference type="Gene3D" id="3.40.50.300">
    <property type="entry name" value="P-loop containing nucleotide triphosphate hydrolases"/>
    <property type="match status" value="1"/>
</dbReference>
<evidence type="ECO:0000256" key="8">
    <source>
        <dbReference type="ARBA" id="ARBA00022840"/>
    </source>
</evidence>
<evidence type="ECO:0000256" key="1">
    <source>
        <dbReference type="ARBA" id="ARBA00007587"/>
    </source>
</evidence>
<keyword evidence="15" id="KW-1185">Reference proteome</keyword>
<keyword evidence="7 9" id="KW-0418">Kinase</keyword>
<feature type="binding site" evidence="9">
    <location>
        <begin position="96"/>
        <end position="99"/>
    </location>
    <ligand>
        <name>ATP</name>
        <dbReference type="ChEBI" id="CHEBI:30616"/>
    </ligand>
</feature>
<comment type="similarity">
    <text evidence="1 9 13">Belongs to the thymidine kinase family.</text>
</comment>
<reference evidence="14 15" key="1">
    <citation type="journal article" date="2014" name="PLoS ONE">
        <title>An emerging Mycoplasma associated with trichomoniasis, vaginal infection and disease.</title>
        <authorList>
            <consortium name="Vaginal Microbiome Consortium"/>
            <person name="Fettweis J.M."/>
            <person name="Serrano M.G."/>
            <person name="Huang B."/>
            <person name="Brooks J.P."/>
            <person name="Glascock A.L."/>
            <person name="Sheth N.U."/>
            <person name="Strauss J.F.III."/>
            <person name="Jefferson K.K."/>
            <person name="Buck G.A."/>
        </authorList>
    </citation>
    <scope>NUCLEOTIDE SEQUENCE [LARGE SCALE GENOMIC DNA]</scope>
    <source>
        <strain evidence="14 15">VCU_M1</strain>
    </source>
</reference>
<evidence type="ECO:0000256" key="3">
    <source>
        <dbReference type="ARBA" id="ARBA00022490"/>
    </source>
</evidence>
<comment type="subunit">
    <text evidence="9">Homotetramer.</text>
</comment>
<dbReference type="PANTHER" id="PTHR11441:SF0">
    <property type="entry name" value="THYMIDINE KINASE, CYTOSOLIC"/>
    <property type="match status" value="1"/>
</dbReference>
<protein>
    <recommendedName>
        <fullName evidence="2 9">Thymidine kinase</fullName>
        <ecNumber evidence="2 9">2.7.1.21</ecNumber>
    </recommendedName>
</protein>
<dbReference type="SUPFAM" id="SSF52540">
    <property type="entry name" value="P-loop containing nucleoside triphosphate hydrolases"/>
    <property type="match status" value="1"/>
</dbReference>
<feature type="active site" description="Proton acceptor" evidence="9 10">
    <location>
        <position position="97"/>
    </location>
</feature>